<accession>A0ABU3ZSV5</accession>
<organism evidence="2 3">
    <name type="scientific">Sphingobium naphthae</name>
    <dbReference type="NCBI Taxonomy" id="1886786"/>
    <lineage>
        <taxon>Bacteria</taxon>
        <taxon>Pseudomonadati</taxon>
        <taxon>Pseudomonadota</taxon>
        <taxon>Alphaproteobacteria</taxon>
        <taxon>Sphingomonadales</taxon>
        <taxon>Sphingomonadaceae</taxon>
        <taxon>Sphingobium</taxon>
    </lineage>
</organism>
<dbReference type="Proteomes" id="UP001185984">
    <property type="component" value="Unassembled WGS sequence"/>
</dbReference>
<dbReference type="PANTHER" id="PTHR40590:SF1">
    <property type="entry name" value="CYTOPLASMIC PROTEIN"/>
    <property type="match status" value="1"/>
</dbReference>
<reference evidence="3" key="1">
    <citation type="journal article" date="2022" name="J Environ Chem Eng">
        <title>Biodegradation of petroleum oil using a constructed nonpathogenic and heavy metal-tolerant bacterial consortium isolated from marine sponges.</title>
        <authorList>
            <person name="Dechsakulwatana C."/>
            <person name="Rungsihiranrut A."/>
            <person name="Muangchinda C."/>
            <person name="Ningthoujam R."/>
            <person name="Klankeo P."/>
            <person name="Pinyakong O."/>
        </authorList>
    </citation>
    <scope>NUCLEOTIDE SEQUENCE [LARGE SCALE GENOMIC DNA]</scope>
    <source>
        <strain evidence="3">MO2-4</strain>
    </source>
</reference>
<proteinExistence type="predicted"/>
<dbReference type="EMBL" id="JAPTHD010000001">
    <property type="protein sequence ID" value="MDV5822582.1"/>
    <property type="molecule type" value="Genomic_DNA"/>
</dbReference>
<sequence length="301" mass="32312">MTILSTLLRAATAALLLVGAAAQARPEPAATPAATPALWRVRDADTSIYLFGTVHVMKPDVAWFTGKVKDAFDASDELVLEIIEPDDPRTLSATMAGMALAKDGVKLTDRLTPQARTAYQAAMQANGLPWQSFELFNPWMPGMALSIAPLARAGFSNELGAEKVLRAAAVAAGKKVEALESIEQQIGFFAGLPMDQQVTFLNATVDGLPDLDKSFDLLLRHWKAGEPDKLAREMNESLEATPQLARVLLTDRNANWAQWIKARLDSPGTVFVAVGAGHLAGSGSVQDQLKALGLQVDRVKK</sequence>
<evidence type="ECO:0000313" key="3">
    <source>
        <dbReference type="Proteomes" id="UP001185984"/>
    </source>
</evidence>
<dbReference type="PANTHER" id="PTHR40590">
    <property type="entry name" value="CYTOPLASMIC PROTEIN-RELATED"/>
    <property type="match status" value="1"/>
</dbReference>
<dbReference type="Pfam" id="PF01963">
    <property type="entry name" value="TraB_PrgY_gumN"/>
    <property type="match status" value="1"/>
</dbReference>
<name>A0ABU3ZSV5_9SPHN</name>
<protein>
    <submittedName>
        <fullName evidence="2">TraB/GumN family protein</fullName>
    </submittedName>
</protein>
<evidence type="ECO:0000313" key="2">
    <source>
        <dbReference type="EMBL" id="MDV5822582.1"/>
    </source>
</evidence>
<dbReference type="InterPro" id="IPR002816">
    <property type="entry name" value="TraB/PrgY/GumN_fam"/>
</dbReference>
<keyword evidence="3" id="KW-1185">Reference proteome</keyword>
<comment type="caution">
    <text evidence="2">The sequence shown here is derived from an EMBL/GenBank/DDBJ whole genome shotgun (WGS) entry which is preliminary data.</text>
</comment>
<evidence type="ECO:0000256" key="1">
    <source>
        <dbReference type="SAM" id="SignalP"/>
    </source>
</evidence>
<dbReference type="RefSeq" id="WP_317515740.1">
    <property type="nucleotide sequence ID" value="NZ_JAPTHD010000001.1"/>
</dbReference>
<dbReference type="InterPro" id="IPR047111">
    <property type="entry name" value="YbaP-like"/>
</dbReference>
<keyword evidence="1" id="KW-0732">Signal</keyword>
<dbReference type="CDD" id="cd14789">
    <property type="entry name" value="Tiki"/>
    <property type="match status" value="1"/>
</dbReference>
<feature type="chain" id="PRO_5046511368" evidence="1">
    <location>
        <begin position="25"/>
        <end position="301"/>
    </location>
</feature>
<feature type="signal peptide" evidence="1">
    <location>
        <begin position="1"/>
        <end position="24"/>
    </location>
</feature>
<gene>
    <name evidence="2" type="ORF">O0R41_03085</name>
</gene>